<accession>A0A7J6NS33</accession>
<proteinExistence type="predicted"/>
<evidence type="ECO:0000256" key="4">
    <source>
        <dbReference type="ARBA" id="ARBA00023136"/>
    </source>
</evidence>
<feature type="compositionally biased region" description="Low complexity" evidence="5">
    <location>
        <begin position="80"/>
        <end position="94"/>
    </location>
</feature>
<evidence type="ECO:0000313" key="8">
    <source>
        <dbReference type="Proteomes" id="UP000541610"/>
    </source>
</evidence>
<keyword evidence="2 6" id="KW-0812">Transmembrane</keyword>
<keyword evidence="4 6" id="KW-0472">Membrane</keyword>
<dbReference type="EMBL" id="JABANP010000223">
    <property type="protein sequence ID" value="KAF4686400.1"/>
    <property type="molecule type" value="Genomic_DNA"/>
</dbReference>
<gene>
    <name evidence="7" type="ORF">FOZ60_005322</name>
</gene>
<evidence type="ECO:0000313" key="7">
    <source>
        <dbReference type="EMBL" id="KAF4686400.1"/>
    </source>
</evidence>
<dbReference type="PANTHER" id="PTHR28128">
    <property type="entry name" value="GOLGI APPARATUS MEMBRANE PROTEIN TVP15"/>
    <property type="match status" value="1"/>
</dbReference>
<feature type="compositionally biased region" description="Basic and acidic residues" evidence="5">
    <location>
        <begin position="23"/>
        <end position="45"/>
    </location>
</feature>
<feature type="transmembrane region" description="Helical" evidence="6">
    <location>
        <begin position="318"/>
        <end position="338"/>
    </location>
</feature>
<evidence type="ECO:0000256" key="3">
    <source>
        <dbReference type="ARBA" id="ARBA00022989"/>
    </source>
</evidence>
<reference evidence="7 8" key="1">
    <citation type="submission" date="2020-04" db="EMBL/GenBank/DDBJ databases">
        <title>Perkinsus olseni comparative genomics.</title>
        <authorList>
            <person name="Bogema D.R."/>
        </authorList>
    </citation>
    <scope>NUCLEOTIDE SEQUENCE [LARGE SCALE GENOMIC DNA]</scope>
    <source>
        <strain evidence="7">00978-12</strain>
    </source>
</reference>
<evidence type="ECO:0000256" key="1">
    <source>
        <dbReference type="ARBA" id="ARBA00004141"/>
    </source>
</evidence>
<dbReference type="AlphaFoldDB" id="A0A7J6NS33"/>
<dbReference type="Proteomes" id="UP000541610">
    <property type="component" value="Unassembled WGS sequence"/>
</dbReference>
<dbReference type="PANTHER" id="PTHR28128:SF1">
    <property type="entry name" value="GOLGI APPARATUS MEMBRANE PROTEIN TVP15"/>
    <property type="match status" value="1"/>
</dbReference>
<dbReference type="GO" id="GO:0016020">
    <property type="term" value="C:membrane"/>
    <property type="evidence" value="ECO:0007669"/>
    <property type="project" value="UniProtKB-SubCell"/>
</dbReference>
<evidence type="ECO:0000256" key="6">
    <source>
        <dbReference type="SAM" id="Phobius"/>
    </source>
</evidence>
<feature type="transmembrane region" description="Helical" evidence="6">
    <location>
        <begin position="225"/>
        <end position="247"/>
    </location>
</feature>
<sequence length="393" mass="41541">MGCGASAAKGNSNAVVAAKDTADAKEAVEESKPITVEKDGFRAAGEDPTQQTQEELPQLNSNAEEKAGGEQTQVEANSSGAEAAADGQAAAAAELGEEGYREKYPTYAAQFDQAENKDEGGKLPVKYVKGILAELGTGGGKMQPVHAQIQYLCDARGVVSGGNCPLAMPGSSGGSNPSNPVFNEATGQVALEMGRQTLLAASNAAQQGLVQVHHYIQQGPNGLRVLCFVGGLGVTLTGALGVLNIFSTILHPIDYLCNAYQFLFGVITCILEANPELLRERVHWQEKIYEHAKFLTLLWGRGLFYLFQGSLALVQFTLLYAIVGVYMVVMGVLCIAMWKGCAGVLASPGRYQPDLGGVQQTIAEQTGRFVPANSDAIEGGMVSLERQGQQQQP</sequence>
<feature type="compositionally biased region" description="Polar residues" evidence="5">
    <location>
        <begin position="70"/>
        <end position="79"/>
    </location>
</feature>
<feature type="compositionally biased region" description="Polar residues" evidence="5">
    <location>
        <begin position="48"/>
        <end position="62"/>
    </location>
</feature>
<evidence type="ECO:0000256" key="2">
    <source>
        <dbReference type="ARBA" id="ARBA00022692"/>
    </source>
</evidence>
<protein>
    <submittedName>
        <fullName evidence="7">Uncharacterized protein</fullName>
    </submittedName>
</protein>
<organism evidence="7 8">
    <name type="scientific">Perkinsus olseni</name>
    <name type="common">Perkinsus atlanticus</name>
    <dbReference type="NCBI Taxonomy" id="32597"/>
    <lineage>
        <taxon>Eukaryota</taxon>
        <taxon>Sar</taxon>
        <taxon>Alveolata</taxon>
        <taxon>Perkinsozoa</taxon>
        <taxon>Perkinsea</taxon>
        <taxon>Perkinsida</taxon>
        <taxon>Perkinsidae</taxon>
        <taxon>Perkinsus</taxon>
    </lineage>
</organism>
<feature type="region of interest" description="Disordered" evidence="5">
    <location>
        <begin position="23"/>
        <end position="94"/>
    </location>
</feature>
<keyword evidence="3 6" id="KW-1133">Transmembrane helix</keyword>
<dbReference type="InterPro" id="IPR013714">
    <property type="entry name" value="Golgi_TVP15"/>
</dbReference>
<dbReference type="Pfam" id="PF08507">
    <property type="entry name" value="COPI_assoc"/>
    <property type="match status" value="1"/>
</dbReference>
<comment type="caution">
    <text evidence="7">The sequence shown here is derived from an EMBL/GenBank/DDBJ whole genome shotgun (WGS) entry which is preliminary data.</text>
</comment>
<name>A0A7J6NS33_PEROL</name>
<evidence type="ECO:0000256" key="5">
    <source>
        <dbReference type="SAM" id="MobiDB-lite"/>
    </source>
</evidence>
<comment type="subcellular location">
    <subcellularLocation>
        <location evidence="1">Membrane</location>
        <topology evidence="1">Multi-pass membrane protein</topology>
    </subcellularLocation>
</comment>
<dbReference type="OrthoDB" id="423534at2759"/>